<evidence type="ECO:0000256" key="2">
    <source>
        <dbReference type="ARBA" id="ARBA00023043"/>
    </source>
</evidence>
<dbReference type="Gene3D" id="1.25.40.20">
    <property type="entry name" value="Ankyrin repeat-containing domain"/>
    <property type="match status" value="1"/>
</dbReference>
<keyword evidence="6" id="KW-1185">Reference proteome</keyword>
<dbReference type="PROSITE" id="PS50297">
    <property type="entry name" value="ANK_REP_REGION"/>
    <property type="match status" value="1"/>
</dbReference>
<feature type="region of interest" description="Disordered" evidence="4">
    <location>
        <begin position="472"/>
        <end position="563"/>
    </location>
</feature>
<feature type="region of interest" description="Disordered" evidence="4">
    <location>
        <begin position="203"/>
        <end position="228"/>
    </location>
</feature>
<name>A0AAE1D261_9GAST</name>
<organism evidence="5 6">
    <name type="scientific">Elysia crispata</name>
    <name type="common">lettuce slug</name>
    <dbReference type="NCBI Taxonomy" id="231223"/>
    <lineage>
        <taxon>Eukaryota</taxon>
        <taxon>Metazoa</taxon>
        <taxon>Spiralia</taxon>
        <taxon>Lophotrochozoa</taxon>
        <taxon>Mollusca</taxon>
        <taxon>Gastropoda</taxon>
        <taxon>Heterobranchia</taxon>
        <taxon>Euthyneura</taxon>
        <taxon>Panpulmonata</taxon>
        <taxon>Sacoglossa</taxon>
        <taxon>Placobranchoidea</taxon>
        <taxon>Plakobranchidae</taxon>
        <taxon>Elysia</taxon>
    </lineage>
</organism>
<dbReference type="Proteomes" id="UP001283361">
    <property type="component" value="Unassembled WGS sequence"/>
</dbReference>
<evidence type="ECO:0000313" key="6">
    <source>
        <dbReference type="Proteomes" id="UP001283361"/>
    </source>
</evidence>
<dbReference type="Pfam" id="PF13637">
    <property type="entry name" value="Ank_4"/>
    <property type="match status" value="1"/>
</dbReference>
<evidence type="ECO:0000313" key="5">
    <source>
        <dbReference type="EMBL" id="KAK3752889.1"/>
    </source>
</evidence>
<feature type="repeat" description="ANK" evidence="3">
    <location>
        <begin position="117"/>
        <end position="153"/>
    </location>
</feature>
<proteinExistence type="predicted"/>
<feature type="compositionally biased region" description="Acidic residues" evidence="4">
    <location>
        <begin position="694"/>
        <end position="708"/>
    </location>
</feature>
<feature type="region of interest" description="Disordered" evidence="4">
    <location>
        <begin position="676"/>
        <end position="708"/>
    </location>
</feature>
<evidence type="ECO:0000256" key="1">
    <source>
        <dbReference type="ARBA" id="ARBA00022737"/>
    </source>
</evidence>
<dbReference type="InterPro" id="IPR002110">
    <property type="entry name" value="Ankyrin_rpt"/>
</dbReference>
<sequence>MRRPRTANALRGAPSSLCDIIQYGYFKQVRLLVRMGTDLECRDPLTRRTPLMMCALMEPAEWGASIAMTLLEAGVKAGSVDSRGHNVLHLACMWCRERLVRVLLRAIDFDLGRQDKDGNTALHLAAMSGDVSVTQLVAQAFRRYCVNLNKTNSRGMTACQEALRAGYTTCAHAINFALAVKRPGSAIKDVRFGVPLLDSSTACSSANSNNKVRANEDEKRPRSGIAAKENHHNISITVNSNDSFNDSANLGTGRNVAMDKENLPVVNRTNCSDCGVDNPAPTEDSNDSVFLENVSPIREVVRSVSTPRSRSAMRSPRPMTAAFLTRQDSYSTLTSLEEKRSVISYPGRSDSRAQKRKFQNPLYFYGYKKDTDVIQCAPENDFRNTAEFVCKIVRLPPGMTTHWPLEDTIDCNGPWMSTSVSPDSQPDQAGTKEGWRHDLKSIFKVYEHQCSPSWRSGRKLELLPVTPDLNAQEEWEKGRRGRRQSITSRTHVPNMGRRSSVAMKPKRLNSMLSGHGRSTDGGLDTSRDPSNERITSPLPGGRRRSSHQLDISLGSGPRLDSISTSAKSKMENNMEANITCLPTLSEQVSEGGLFSSSRPHETGSTTENSGENSNLQQPSADVRNIRPKSSKGMGKSVAEINSSGREDLRVKRHNSSKTRMNVPTVNEILVQDQITSNEIDVQSVDTSRLSVPDPFDDDDGEGQSDNES</sequence>
<dbReference type="PANTHER" id="PTHR24173:SF76">
    <property type="match status" value="1"/>
</dbReference>
<feature type="compositionally biased region" description="Polar residues" evidence="4">
    <location>
        <begin position="587"/>
        <end position="619"/>
    </location>
</feature>
<feature type="compositionally biased region" description="Polar residues" evidence="4">
    <location>
        <begin position="676"/>
        <end position="689"/>
    </location>
</feature>
<dbReference type="InterPro" id="IPR036770">
    <property type="entry name" value="Ankyrin_rpt-contain_sf"/>
</dbReference>
<dbReference type="EMBL" id="JAWDGP010005734">
    <property type="protein sequence ID" value="KAK3752889.1"/>
    <property type="molecule type" value="Genomic_DNA"/>
</dbReference>
<feature type="region of interest" description="Disordered" evidence="4">
    <location>
        <begin position="587"/>
        <end position="659"/>
    </location>
</feature>
<dbReference type="SUPFAM" id="SSF48403">
    <property type="entry name" value="Ankyrin repeat"/>
    <property type="match status" value="1"/>
</dbReference>
<reference evidence="5" key="1">
    <citation type="journal article" date="2023" name="G3 (Bethesda)">
        <title>A reference genome for the long-term kleptoplast-retaining sea slug Elysia crispata morphotype clarki.</title>
        <authorList>
            <person name="Eastman K.E."/>
            <person name="Pendleton A.L."/>
            <person name="Shaikh M.A."/>
            <person name="Suttiyut T."/>
            <person name="Ogas R."/>
            <person name="Tomko P."/>
            <person name="Gavelis G."/>
            <person name="Widhalm J.R."/>
            <person name="Wisecaver J.H."/>
        </authorList>
    </citation>
    <scope>NUCLEOTIDE SEQUENCE</scope>
    <source>
        <strain evidence="5">ECLA1</strain>
    </source>
</reference>
<dbReference type="PANTHER" id="PTHR24173">
    <property type="entry name" value="ANKYRIN REPEAT CONTAINING"/>
    <property type="match status" value="1"/>
</dbReference>
<keyword evidence="1" id="KW-0677">Repeat</keyword>
<dbReference type="AlphaFoldDB" id="A0AAE1D261"/>
<keyword evidence="2 3" id="KW-0040">ANK repeat</keyword>
<protein>
    <submittedName>
        <fullName evidence="5">Uncharacterized protein</fullName>
    </submittedName>
</protein>
<dbReference type="SMART" id="SM00248">
    <property type="entry name" value="ANK"/>
    <property type="match status" value="2"/>
</dbReference>
<evidence type="ECO:0000256" key="3">
    <source>
        <dbReference type="PROSITE-ProRule" id="PRU00023"/>
    </source>
</evidence>
<comment type="caution">
    <text evidence="5">The sequence shown here is derived from an EMBL/GenBank/DDBJ whole genome shotgun (WGS) entry which is preliminary data.</text>
</comment>
<dbReference type="PROSITE" id="PS50088">
    <property type="entry name" value="ANK_REPEAT"/>
    <property type="match status" value="1"/>
</dbReference>
<gene>
    <name evidence="5" type="ORF">RRG08_009111</name>
</gene>
<evidence type="ECO:0000256" key="4">
    <source>
        <dbReference type="SAM" id="MobiDB-lite"/>
    </source>
</evidence>
<accession>A0AAE1D261</accession>